<comment type="catalytic activity">
    <reaction evidence="8">
        <text>N-terminal L-seryl-L-prolyl-L-lysyl-[protein] + 3 S-adenosyl-L-methionine = N-terminal N,N,N-trimethyl-L-seryl-L-prolyl-L-lysyl-[protein] + 3 S-adenosyl-L-homocysteine + 3 H(+)</text>
        <dbReference type="Rhea" id="RHEA:54724"/>
        <dbReference type="Rhea" id="RHEA-COMP:13789"/>
        <dbReference type="Rhea" id="RHEA-COMP:13973"/>
        <dbReference type="ChEBI" id="CHEBI:15378"/>
        <dbReference type="ChEBI" id="CHEBI:57856"/>
        <dbReference type="ChEBI" id="CHEBI:59789"/>
        <dbReference type="ChEBI" id="CHEBI:138061"/>
        <dbReference type="ChEBI" id="CHEBI:138317"/>
        <dbReference type="EC" id="2.1.1.244"/>
    </reaction>
</comment>
<evidence type="ECO:0000313" key="13">
    <source>
        <dbReference type="EMBL" id="KAK2547754.1"/>
    </source>
</evidence>
<evidence type="ECO:0000256" key="8">
    <source>
        <dbReference type="ARBA" id="ARBA00047306"/>
    </source>
</evidence>
<dbReference type="EMBL" id="JARQWQ010000169">
    <property type="protein sequence ID" value="KAK2547754.1"/>
    <property type="molecule type" value="Genomic_DNA"/>
</dbReference>
<organism evidence="13 14">
    <name type="scientific">Acropora cervicornis</name>
    <name type="common">Staghorn coral</name>
    <dbReference type="NCBI Taxonomy" id="6130"/>
    <lineage>
        <taxon>Eukaryota</taxon>
        <taxon>Metazoa</taxon>
        <taxon>Cnidaria</taxon>
        <taxon>Anthozoa</taxon>
        <taxon>Hexacorallia</taxon>
        <taxon>Scleractinia</taxon>
        <taxon>Astrocoeniina</taxon>
        <taxon>Acroporidae</taxon>
        <taxon>Acropora</taxon>
    </lineage>
</organism>
<keyword evidence="4 11" id="KW-0949">S-adenosyl-L-methionine</keyword>
<feature type="coiled-coil region" evidence="12">
    <location>
        <begin position="126"/>
        <end position="153"/>
    </location>
</feature>
<feature type="binding site" evidence="11">
    <location>
        <position position="192"/>
    </location>
    <ligand>
        <name>S-adenosyl-L-methionine</name>
        <dbReference type="ChEBI" id="CHEBI:59789"/>
    </ligand>
</feature>
<evidence type="ECO:0000313" key="14">
    <source>
        <dbReference type="Proteomes" id="UP001249851"/>
    </source>
</evidence>
<comment type="similarity">
    <text evidence="1">Belongs to the methyltransferase superfamily. NTM1 family.</text>
</comment>
<reference evidence="13" key="2">
    <citation type="journal article" date="2023" name="Science">
        <title>Genomic signatures of disease resistance in endangered staghorn corals.</title>
        <authorList>
            <person name="Vollmer S.V."/>
            <person name="Selwyn J.D."/>
            <person name="Despard B.A."/>
            <person name="Roesel C.L."/>
        </authorList>
    </citation>
    <scope>NUCLEOTIDE SEQUENCE</scope>
    <source>
        <strain evidence="13">K2</strain>
    </source>
</reference>
<sequence>MACTDDDAPAEMEDKSSWYGQAADYWKNIPATVNGMLGGYASISMTDVTHSKRFLTKFLKLTDKLEEKPPKQQRIDPTDALNDCSSFKIKPYVALDCGAGIGRVTKNLLLPLFDTVDLVEQNPDFVEKAKEYIQFIEERASKKEERKKNTNNNFVGIVKFQGEKSDRVGHFYCKGLQDFEPEHGRYNVIWCQWVLGHLTDGDFVDFFTRCQKGLSPNGLIFVKENITKTGVDLDSQDNSVTRSDKKLKDLFAKSHLTVLEEEVQKNFPKELYRVKMMVHGV</sequence>
<dbReference type="Proteomes" id="UP001249851">
    <property type="component" value="Unassembled WGS sequence"/>
</dbReference>
<dbReference type="PIRSF" id="PIRSF016958">
    <property type="entry name" value="DUF858_MeTrfase_lik"/>
    <property type="match status" value="1"/>
</dbReference>
<evidence type="ECO:0000256" key="3">
    <source>
        <dbReference type="ARBA" id="ARBA00022679"/>
    </source>
</evidence>
<dbReference type="GO" id="GO:0032259">
    <property type="term" value="P:methylation"/>
    <property type="evidence" value="ECO:0007669"/>
    <property type="project" value="UniProtKB-KW"/>
</dbReference>
<feature type="binding site" evidence="11">
    <location>
        <begin position="176"/>
        <end position="177"/>
    </location>
    <ligand>
        <name>S-adenosyl-L-methionine</name>
        <dbReference type="ChEBI" id="CHEBI:59789"/>
    </ligand>
</feature>
<evidence type="ECO:0000256" key="6">
    <source>
        <dbReference type="ARBA" id="ARBA00039449"/>
    </source>
</evidence>
<dbReference type="GO" id="GO:0071885">
    <property type="term" value="F:N-terminal protein N-methyltransferase activity"/>
    <property type="evidence" value="ECO:0007669"/>
    <property type="project" value="UniProtKB-EC"/>
</dbReference>
<keyword evidence="12" id="KW-0175">Coiled coil</keyword>
<keyword evidence="3" id="KW-0808">Transferase</keyword>
<evidence type="ECO:0000256" key="5">
    <source>
        <dbReference type="ARBA" id="ARBA00039112"/>
    </source>
</evidence>
<evidence type="ECO:0000256" key="11">
    <source>
        <dbReference type="PIRSR" id="PIRSR016958-1"/>
    </source>
</evidence>
<evidence type="ECO:0000256" key="1">
    <source>
        <dbReference type="ARBA" id="ARBA00009059"/>
    </source>
</evidence>
<comment type="catalytic activity">
    <reaction evidence="9">
        <text>N-terminal L-prolyl-L-prolyl-L-lysyl-[protein] + 2 S-adenosyl-L-methionine = N-terminal N,N-dimethyl-L-prolyl-L-prolyl-L-lysyl-[protein] + 2 S-adenosyl-L-homocysteine + 2 H(+)</text>
        <dbReference type="Rhea" id="RHEA:54736"/>
        <dbReference type="Rhea" id="RHEA-COMP:13787"/>
        <dbReference type="Rhea" id="RHEA-COMP:13974"/>
        <dbReference type="ChEBI" id="CHEBI:15378"/>
        <dbReference type="ChEBI" id="CHEBI:57856"/>
        <dbReference type="ChEBI" id="CHEBI:59789"/>
        <dbReference type="ChEBI" id="CHEBI:138059"/>
        <dbReference type="ChEBI" id="CHEBI:138318"/>
        <dbReference type="EC" id="2.1.1.244"/>
    </reaction>
</comment>
<proteinExistence type="inferred from homology"/>
<dbReference type="CDD" id="cd02440">
    <property type="entry name" value="AdoMet_MTases"/>
    <property type="match status" value="1"/>
</dbReference>
<evidence type="ECO:0000256" key="10">
    <source>
        <dbReference type="ARBA" id="ARBA00048167"/>
    </source>
</evidence>
<evidence type="ECO:0000256" key="2">
    <source>
        <dbReference type="ARBA" id="ARBA00022603"/>
    </source>
</evidence>
<name>A0AAD9PRI9_ACRCE</name>
<feature type="binding site" evidence="11">
    <location>
        <position position="98"/>
    </location>
    <ligand>
        <name>S-adenosyl-L-methionine</name>
        <dbReference type="ChEBI" id="CHEBI:59789"/>
    </ligand>
</feature>
<evidence type="ECO:0000256" key="7">
    <source>
        <dbReference type="ARBA" id="ARBA00043129"/>
    </source>
</evidence>
<dbReference type="PANTHER" id="PTHR12753">
    <property type="entry name" value="AD-003 - RELATED"/>
    <property type="match status" value="1"/>
</dbReference>
<dbReference type="PANTHER" id="PTHR12753:SF0">
    <property type="entry name" value="ALPHA N-TERMINAL PROTEIN METHYLTRANSFERASE 1"/>
    <property type="match status" value="1"/>
</dbReference>
<feature type="binding site" evidence="11">
    <location>
        <position position="103"/>
    </location>
    <ligand>
        <name>S-adenosyl-L-methionine</name>
        <dbReference type="ChEBI" id="CHEBI:59789"/>
    </ligand>
</feature>
<dbReference type="AlphaFoldDB" id="A0AAD9PRI9"/>
<evidence type="ECO:0000256" key="9">
    <source>
        <dbReference type="ARBA" id="ARBA00047885"/>
    </source>
</evidence>
<dbReference type="InterPro" id="IPR029063">
    <property type="entry name" value="SAM-dependent_MTases_sf"/>
</dbReference>
<keyword evidence="14" id="KW-1185">Reference proteome</keyword>
<protein>
    <recommendedName>
        <fullName evidence="6">Alpha N-terminal protein methyltransferase 1</fullName>
        <ecNumber evidence="5">2.1.1.244</ecNumber>
    </recommendedName>
    <alternativeName>
        <fullName evidence="7">X-Pro-Lys N-terminal protein methyltransferase 1</fullName>
    </alternativeName>
</protein>
<comment type="catalytic activity">
    <reaction evidence="10">
        <text>N-terminal L-alanyl-L-prolyl-L-lysyl-[protein] + 3 S-adenosyl-L-methionine = N-terminal N,N,N-trimethyl-L-alanyl-L-prolyl-L-lysyl-[protein] + 3 S-adenosyl-L-homocysteine + 3 H(+)</text>
        <dbReference type="Rhea" id="RHEA:54712"/>
        <dbReference type="Rhea" id="RHEA-COMP:13785"/>
        <dbReference type="Rhea" id="RHEA-COMP:13971"/>
        <dbReference type="ChEBI" id="CHEBI:15378"/>
        <dbReference type="ChEBI" id="CHEBI:57856"/>
        <dbReference type="ChEBI" id="CHEBI:59789"/>
        <dbReference type="ChEBI" id="CHEBI:138057"/>
        <dbReference type="ChEBI" id="CHEBI:138315"/>
        <dbReference type="EC" id="2.1.1.244"/>
    </reaction>
</comment>
<accession>A0AAD9PRI9</accession>
<evidence type="ECO:0000256" key="4">
    <source>
        <dbReference type="ARBA" id="ARBA00022691"/>
    </source>
</evidence>
<dbReference type="InterPro" id="IPR008576">
    <property type="entry name" value="MeTrfase_NTM1"/>
</dbReference>
<reference evidence="13" key="1">
    <citation type="journal article" date="2023" name="G3 (Bethesda)">
        <title>Whole genome assembly and annotation of the endangered Caribbean coral Acropora cervicornis.</title>
        <authorList>
            <person name="Selwyn J.D."/>
            <person name="Vollmer S.V."/>
        </authorList>
    </citation>
    <scope>NUCLEOTIDE SEQUENCE</scope>
    <source>
        <strain evidence="13">K2</strain>
    </source>
</reference>
<dbReference type="Gene3D" id="3.40.50.150">
    <property type="entry name" value="Vaccinia Virus protein VP39"/>
    <property type="match status" value="1"/>
</dbReference>
<comment type="caution">
    <text evidence="13">The sequence shown here is derived from an EMBL/GenBank/DDBJ whole genome shotgun (WGS) entry which is preliminary data.</text>
</comment>
<gene>
    <name evidence="13" type="ORF">P5673_032224</name>
</gene>
<evidence type="ECO:0000256" key="12">
    <source>
        <dbReference type="SAM" id="Coils"/>
    </source>
</evidence>
<dbReference type="EC" id="2.1.1.244" evidence="5"/>
<dbReference type="Pfam" id="PF05891">
    <property type="entry name" value="Methyltransf_PK"/>
    <property type="match status" value="2"/>
</dbReference>
<dbReference type="SUPFAM" id="SSF53335">
    <property type="entry name" value="S-adenosyl-L-methionine-dependent methyltransferases"/>
    <property type="match status" value="1"/>
</dbReference>
<keyword evidence="2" id="KW-0489">Methyltransferase</keyword>
<dbReference type="GO" id="GO:0005737">
    <property type="term" value="C:cytoplasm"/>
    <property type="evidence" value="ECO:0007669"/>
    <property type="project" value="TreeGrafter"/>
</dbReference>
<dbReference type="FunFam" id="3.40.50.150:FF:000025">
    <property type="entry name" value="N-terminal Xaa-Pro-Lys N-methyltransferase 1"/>
    <property type="match status" value="1"/>
</dbReference>